<keyword evidence="15 16" id="KW-0472">Membrane</keyword>
<keyword evidence="13 16" id="KW-1133">Transmembrane helix</keyword>
<evidence type="ECO:0000256" key="6">
    <source>
        <dbReference type="ARBA" id="ARBA00022692"/>
    </source>
</evidence>
<comment type="similarity">
    <text evidence="16">Belongs to the cation transport ATPase (P-type) (TC 3.A.3) family. Type IA subfamily.</text>
</comment>
<evidence type="ECO:0000256" key="2">
    <source>
        <dbReference type="ARBA" id="ARBA00022448"/>
    </source>
</evidence>
<dbReference type="HAMAP" id="MF_00285">
    <property type="entry name" value="KdpB"/>
    <property type="match status" value="1"/>
</dbReference>
<keyword evidence="8 16" id="KW-0547">Nucleotide-binding</keyword>
<organism evidence="18 19">
    <name type="scientific">Paramagnetospirillum caucaseum</name>
    <dbReference type="NCBI Taxonomy" id="1244869"/>
    <lineage>
        <taxon>Bacteria</taxon>
        <taxon>Pseudomonadati</taxon>
        <taxon>Pseudomonadota</taxon>
        <taxon>Alphaproteobacteria</taxon>
        <taxon>Rhodospirillales</taxon>
        <taxon>Magnetospirillaceae</taxon>
        <taxon>Paramagnetospirillum</taxon>
    </lineage>
</organism>
<dbReference type="SUPFAM" id="SSF81653">
    <property type="entry name" value="Calcium ATPase, transduction domain A"/>
    <property type="match status" value="1"/>
</dbReference>
<dbReference type="InterPro" id="IPR044492">
    <property type="entry name" value="P_typ_ATPase_HD_dom"/>
</dbReference>
<keyword evidence="6 16" id="KW-0812">Transmembrane</keyword>
<dbReference type="FunFam" id="3.40.1110.10:FF:000007">
    <property type="entry name" value="Potassium-transporting ATPase ATP-binding subunit"/>
    <property type="match status" value="1"/>
</dbReference>
<dbReference type="PRINTS" id="PR00119">
    <property type="entry name" value="CATATPASE"/>
</dbReference>
<dbReference type="PATRIC" id="fig|1244869.3.peg.2684"/>
<keyword evidence="9 16" id="KW-0067">ATP-binding</keyword>
<evidence type="ECO:0000256" key="5">
    <source>
        <dbReference type="ARBA" id="ARBA00022553"/>
    </source>
</evidence>
<keyword evidence="11 16" id="KW-0630">Potassium</keyword>
<feature type="binding site" evidence="16">
    <location>
        <position position="345"/>
    </location>
    <ligand>
        <name>ATP</name>
        <dbReference type="ChEBI" id="CHEBI:30616"/>
    </ligand>
</feature>
<evidence type="ECO:0000256" key="10">
    <source>
        <dbReference type="ARBA" id="ARBA00022842"/>
    </source>
</evidence>
<evidence type="ECO:0000259" key="17">
    <source>
        <dbReference type="Pfam" id="PF00122"/>
    </source>
</evidence>
<evidence type="ECO:0000313" key="18">
    <source>
        <dbReference type="EMBL" id="EME69449.1"/>
    </source>
</evidence>
<dbReference type="AlphaFoldDB" id="M3AAC3"/>
<evidence type="ECO:0000256" key="12">
    <source>
        <dbReference type="ARBA" id="ARBA00022967"/>
    </source>
</evidence>
<comment type="caution">
    <text evidence="18">The sequence shown here is derived from an EMBL/GenBank/DDBJ whole genome shotgun (WGS) entry which is preliminary data.</text>
</comment>
<feature type="active site" description="4-aspartylphosphate intermediate" evidence="16">
    <location>
        <position position="308"/>
    </location>
</feature>
<dbReference type="EMBL" id="AONQ01000034">
    <property type="protein sequence ID" value="EME69449.1"/>
    <property type="molecule type" value="Genomic_DNA"/>
</dbReference>
<evidence type="ECO:0000256" key="8">
    <source>
        <dbReference type="ARBA" id="ARBA00022741"/>
    </source>
</evidence>
<dbReference type="InterPro" id="IPR006391">
    <property type="entry name" value="P-type_ATPase_bsu_IA"/>
</dbReference>
<feature type="binding site" evidence="16">
    <location>
        <position position="521"/>
    </location>
    <ligand>
        <name>Mg(2+)</name>
        <dbReference type="ChEBI" id="CHEBI:18420"/>
    </ligand>
</feature>
<keyword evidence="19" id="KW-1185">Reference proteome</keyword>
<dbReference type="GO" id="GO:0016887">
    <property type="term" value="F:ATP hydrolysis activity"/>
    <property type="evidence" value="ECO:0007669"/>
    <property type="project" value="InterPro"/>
</dbReference>
<dbReference type="Gene3D" id="2.70.150.10">
    <property type="entry name" value="Calcium-transporting ATPase, cytoplasmic transduction domain A"/>
    <property type="match status" value="1"/>
</dbReference>
<dbReference type="PANTHER" id="PTHR43743">
    <property type="entry name" value="POTASSIUM-TRANSPORTING ATPASE ATP-BINDING SUBUNIT"/>
    <property type="match status" value="1"/>
</dbReference>
<dbReference type="SFLD" id="SFLDF00027">
    <property type="entry name" value="p-type_atpase"/>
    <property type="match status" value="1"/>
</dbReference>
<dbReference type="SUPFAM" id="SSF56784">
    <property type="entry name" value="HAD-like"/>
    <property type="match status" value="1"/>
</dbReference>
<feature type="transmembrane region" description="Helical" evidence="16">
    <location>
        <begin position="33"/>
        <end position="54"/>
    </location>
</feature>
<dbReference type="SUPFAM" id="SSF81660">
    <property type="entry name" value="Metal cation-transporting ATPase, ATP-binding domain N"/>
    <property type="match status" value="1"/>
</dbReference>
<proteinExistence type="inferred from homology"/>
<dbReference type="EC" id="7.2.2.6" evidence="16"/>
<evidence type="ECO:0000256" key="9">
    <source>
        <dbReference type="ARBA" id="ARBA00022840"/>
    </source>
</evidence>
<dbReference type="SUPFAM" id="SSF81665">
    <property type="entry name" value="Calcium ATPase, transmembrane domain M"/>
    <property type="match status" value="1"/>
</dbReference>
<keyword evidence="12 16" id="KW-1278">Translocase</keyword>
<dbReference type="InterPro" id="IPR059000">
    <property type="entry name" value="ATPase_P-type_domA"/>
</dbReference>
<evidence type="ECO:0000256" key="3">
    <source>
        <dbReference type="ARBA" id="ARBA00022475"/>
    </source>
</evidence>
<dbReference type="FunFam" id="2.70.150.10:FF:000033">
    <property type="entry name" value="Potassium-transporting ATPase ATP-binding subunit"/>
    <property type="match status" value="1"/>
</dbReference>
<comment type="subunit">
    <text evidence="16">The system is composed of three essential subunits: KdpA, KdpB and KdpC.</text>
</comment>
<dbReference type="InterPro" id="IPR036412">
    <property type="entry name" value="HAD-like_sf"/>
</dbReference>
<keyword evidence="4 16" id="KW-0633">Potassium transport</keyword>
<comment type="function">
    <text evidence="16">Part of the high-affinity ATP-driven potassium transport (or Kdp) system, which catalyzes the hydrolysis of ATP coupled with the electrogenic transport of potassium into the cytoplasm. This subunit is responsible for energy coupling to the transport system and for the release of the potassium ions to the cytoplasm.</text>
</comment>
<dbReference type="GO" id="GO:0005524">
    <property type="term" value="F:ATP binding"/>
    <property type="evidence" value="ECO:0007669"/>
    <property type="project" value="UniProtKB-UniRule"/>
</dbReference>
<dbReference type="Gene3D" id="3.40.1110.10">
    <property type="entry name" value="Calcium-transporting ATPase, cytoplasmic domain N"/>
    <property type="match status" value="1"/>
</dbReference>
<dbReference type="InterPro" id="IPR001757">
    <property type="entry name" value="P_typ_ATPase"/>
</dbReference>
<comment type="caution">
    <text evidence="16">Lacks conserved residue(s) required for the propagation of feature annotation.</text>
</comment>
<dbReference type="eggNOG" id="COG2216">
    <property type="taxonomic scope" value="Bacteria"/>
</dbReference>
<evidence type="ECO:0000256" key="1">
    <source>
        <dbReference type="ARBA" id="ARBA00004370"/>
    </source>
</evidence>
<keyword evidence="14 16" id="KW-0406">Ion transport</keyword>
<accession>M3AAC3</accession>
<feature type="domain" description="P-type ATPase A" evidence="17">
    <location>
        <begin position="109"/>
        <end position="209"/>
    </location>
</feature>
<keyword evidence="5 16" id="KW-0597">Phosphoprotein</keyword>
<comment type="catalytic activity">
    <reaction evidence="16">
        <text>K(+)(out) + ATP + H2O = K(+)(in) + ADP + phosphate + H(+)</text>
        <dbReference type="Rhea" id="RHEA:16777"/>
        <dbReference type="ChEBI" id="CHEBI:15377"/>
        <dbReference type="ChEBI" id="CHEBI:15378"/>
        <dbReference type="ChEBI" id="CHEBI:29103"/>
        <dbReference type="ChEBI" id="CHEBI:30616"/>
        <dbReference type="ChEBI" id="CHEBI:43474"/>
        <dbReference type="ChEBI" id="CHEBI:456216"/>
        <dbReference type="EC" id="7.2.2.6"/>
    </reaction>
</comment>
<evidence type="ECO:0000256" key="7">
    <source>
        <dbReference type="ARBA" id="ARBA00022723"/>
    </source>
</evidence>
<dbReference type="InterPro" id="IPR023298">
    <property type="entry name" value="ATPase_P-typ_TM_dom_sf"/>
</dbReference>
<evidence type="ECO:0000256" key="4">
    <source>
        <dbReference type="ARBA" id="ARBA00022538"/>
    </source>
</evidence>
<dbReference type="InterPro" id="IPR018303">
    <property type="entry name" value="ATPase_P-typ_P_site"/>
</dbReference>
<evidence type="ECO:0000256" key="13">
    <source>
        <dbReference type="ARBA" id="ARBA00022989"/>
    </source>
</evidence>
<dbReference type="Gene3D" id="3.40.50.1000">
    <property type="entry name" value="HAD superfamily/HAD-like"/>
    <property type="match status" value="1"/>
</dbReference>
<name>M3AAC3_9PROT</name>
<dbReference type="OrthoDB" id="9760802at2"/>
<dbReference type="CDD" id="cd02078">
    <property type="entry name" value="P-type_ATPase_K"/>
    <property type="match status" value="1"/>
</dbReference>
<feature type="binding site" evidence="16">
    <location>
        <position position="394"/>
    </location>
    <ligand>
        <name>ATP</name>
        <dbReference type="ChEBI" id="CHEBI:30616"/>
    </ligand>
</feature>
<dbReference type="InterPro" id="IPR008250">
    <property type="entry name" value="ATPase_P-typ_transduc_dom_A_sf"/>
</dbReference>
<evidence type="ECO:0000256" key="15">
    <source>
        <dbReference type="ARBA" id="ARBA00023136"/>
    </source>
</evidence>
<dbReference type="Pfam" id="PF00122">
    <property type="entry name" value="E1-E2_ATPase"/>
    <property type="match status" value="1"/>
</dbReference>
<feature type="binding site" evidence="16">
    <location>
        <position position="525"/>
    </location>
    <ligand>
        <name>Mg(2+)</name>
        <dbReference type="ChEBI" id="CHEBI:18420"/>
    </ligand>
</feature>
<protein>
    <recommendedName>
        <fullName evidence="16">Potassium-transporting ATPase ATP-binding subunit</fullName>
        <ecNumber evidence="16">7.2.2.6</ecNumber>
    </recommendedName>
    <alternativeName>
        <fullName evidence="16">ATP phosphohydrolase [potassium-transporting] B chain</fullName>
    </alternativeName>
    <alternativeName>
        <fullName evidence="16">Potassium-binding and translocating subunit B</fullName>
    </alternativeName>
    <alternativeName>
        <fullName evidence="16">Potassium-translocating ATPase B chain</fullName>
    </alternativeName>
</protein>
<dbReference type="InterPro" id="IPR023214">
    <property type="entry name" value="HAD_sf"/>
</dbReference>
<evidence type="ECO:0000256" key="14">
    <source>
        <dbReference type="ARBA" id="ARBA00023065"/>
    </source>
</evidence>
<feature type="transmembrane region" description="Helical" evidence="16">
    <location>
        <begin position="619"/>
        <end position="639"/>
    </location>
</feature>
<dbReference type="NCBIfam" id="TIGR01494">
    <property type="entry name" value="ATPase_P-type"/>
    <property type="match status" value="2"/>
</dbReference>
<feature type="transmembrane region" description="Helical" evidence="16">
    <location>
        <begin position="220"/>
        <end position="244"/>
    </location>
</feature>
<dbReference type="PROSITE" id="PS01229">
    <property type="entry name" value="COF_2"/>
    <property type="match status" value="1"/>
</dbReference>
<keyword evidence="7 16" id="KW-0479">Metal-binding</keyword>
<evidence type="ECO:0000313" key="19">
    <source>
        <dbReference type="Proteomes" id="UP000011744"/>
    </source>
</evidence>
<feature type="transmembrane region" description="Helical" evidence="16">
    <location>
        <begin position="250"/>
        <end position="275"/>
    </location>
</feature>
<keyword evidence="10 16" id="KW-0460">Magnesium</keyword>
<gene>
    <name evidence="16" type="primary">kdpB</name>
    <name evidence="18" type="ORF">H261_13309</name>
</gene>
<dbReference type="STRING" id="1244869.H261_13309"/>
<dbReference type="PROSITE" id="PS00154">
    <property type="entry name" value="ATPASE_E1_E2"/>
    <property type="match status" value="1"/>
</dbReference>
<evidence type="ECO:0000256" key="16">
    <source>
        <dbReference type="HAMAP-Rule" id="MF_00285"/>
    </source>
</evidence>
<dbReference type="GO" id="GO:0000287">
    <property type="term" value="F:magnesium ion binding"/>
    <property type="evidence" value="ECO:0007669"/>
    <property type="project" value="UniProtKB-UniRule"/>
</dbReference>
<dbReference type="SFLD" id="SFLDG00002">
    <property type="entry name" value="C1.7:_P-type_atpase_like"/>
    <property type="match status" value="1"/>
</dbReference>
<dbReference type="Pfam" id="PF00702">
    <property type="entry name" value="Hydrolase"/>
    <property type="match status" value="1"/>
</dbReference>
<feature type="transmembrane region" description="Helical" evidence="16">
    <location>
        <begin position="659"/>
        <end position="684"/>
    </location>
</feature>
<dbReference type="RefSeq" id="WP_008618279.1">
    <property type="nucleotide sequence ID" value="NZ_AONQ01000034.1"/>
</dbReference>
<dbReference type="GO" id="GO:0005886">
    <property type="term" value="C:plasma membrane"/>
    <property type="evidence" value="ECO:0007669"/>
    <property type="project" value="UniProtKB-SubCell"/>
</dbReference>
<dbReference type="GO" id="GO:0008556">
    <property type="term" value="F:P-type potassium transmembrane transporter activity"/>
    <property type="evidence" value="ECO:0007669"/>
    <property type="project" value="UniProtKB-UniRule"/>
</dbReference>
<dbReference type="PANTHER" id="PTHR43743:SF1">
    <property type="entry name" value="POTASSIUM-TRANSPORTING ATPASE ATP-BINDING SUBUNIT"/>
    <property type="match status" value="1"/>
</dbReference>
<feature type="transmembrane region" description="Helical" evidence="16">
    <location>
        <begin position="66"/>
        <end position="84"/>
    </location>
</feature>
<dbReference type="Proteomes" id="UP000011744">
    <property type="component" value="Unassembled WGS sequence"/>
</dbReference>
<reference evidence="18 19" key="1">
    <citation type="journal article" date="2014" name="Genome Announc.">
        <title>Draft Genome Sequence of Magnetospirillum sp. Strain SO-1, a Freshwater Magnetotactic Bacterium Isolated from the Ol'khovka River, Russia.</title>
        <authorList>
            <person name="Grouzdev D.S."/>
            <person name="Dziuba M.V."/>
            <person name="Sukhacheva M.S."/>
            <person name="Mardanov A.V."/>
            <person name="Beletskiy A.V."/>
            <person name="Kuznetsov B.B."/>
            <person name="Skryabin K.G."/>
        </authorList>
    </citation>
    <scope>NUCLEOTIDE SEQUENCE [LARGE SCALE GENOMIC DNA]</scope>
    <source>
        <strain evidence="18 19">SO-1</strain>
    </source>
</reference>
<feature type="binding site" evidence="16">
    <location>
        <begin position="376"/>
        <end position="383"/>
    </location>
    <ligand>
        <name>ATP</name>
        <dbReference type="ChEBI" id="CHEBI:30616"/>
    </ligand>
</feature>
<dbReference type="SFLD" id="SFLDS00003">
    <property type="entry name" value="Haloacid_Dehalogenase"/>
    <property type="match status" value="1"/>
</dbReference>
<evidence type="ECO:0000256" key="11">
    <source>
        <dbReference type="ARBA" id="ARBA00022958"/>
    </source>
</evidence>
<dbReference type="InterPro" id="IPR023299">
    <property type="entry name" value="ATPase_P-typ_cyto_dom_N"/>
</dbReference>
<dbReference type="NCBIfam" id="TIGR01497">
    <property type="entry name" value="kdpB"/>
    <property type="match status" value="1"/>
</dbReference>
<feature type="binding site" evidence="16">
    <location>
        <position position="349"/>
    </location>
    <ligand>
        <name>ATP</name>
        <dbReference type="ChEBI" id="CHEBI:30616"/>
    </ligand>
</feature>
<keyword evidence="3 16" id="KW-1003">Cell membrane</keyword>
<sequence length="685" mass="71678">MTIHRPAALSLFDGAVLAQAGKDSMIKLDPRQLVRNPVMFTTALVAVLATVLTLRDVTSGGAQSGVMVQISAWLWFTVIFANFAEAIAEGRGKAQAASLRRTKSEAVAKRVSAVGSTRHEVVAAADLRSGDLVVCEAGDSIPGDGDVVTGIATVDESAITGESAPVIRESGGDRSAVTGGTRVVSDRIVIRITANPGEAFLDRMIALVEGARRQKTPNEIALTILLVGMTLIFLIVVATLPAWASWSGTAIPVVFLAALFITLIPTTIGGLLSAIGIAGMDRLVKFNVIAKSGRAVEAAGDIDVLLLDKTGTITLGARQASEFLALADVNEHDLAEAAFLSSLADETPEGKSIVALARIRFQLKEPERADMIFIPFTAQTRMSGVDLSHAQIRKGASDSIIAHVAERSGTTPGRGIKDLVQLVERVAKSGGTPLVVARDGRPLGVIHLKDIVKPGIRERFATLRAMGIRTVMVTGDNPLTAAAIAAEAGVDDYLAEATPEKKLELIREHQQGGQLVAMCGDGSNDAPALAQADVGVAMNTGTQAAREAGNMVDLESDPTKLIEIVMIGKQLLMSRGALTTFSIANDVAKYFAIIPALFLASYPQLGALNVMGLASPQSAILAAIIFNAVIIVALIPLALKGVGYRPAAAEVLLKRNLVIYGLGGLIVPFIGIKLIDMMIAALGLA</sequence>
<keyword evidence="2 16" id="KW-0813">Transport</keyword>
<comment type="subcellular location">
    <subcellularLocation>
        <location evidence="16">Cell membrane</location>
        <topology evidence="16">Multi-pass membrane protein</topology>
    </subcellularLocation>
    <subcellularLocation>
        <location evidence="1">Membrane</location>
    </subcellularLocation>
</comment>